<dbReference type="SUPFAM" id="SSF56349">
    <property type="entry name" value="DNA breaking-rejoining enzymes"/>
    <property type="match status" value="1"/>
</dbReference>
<dbReference type="Gene3D" id="1.10.150.130">
    <property type="match status" value="1"/>
</dbReference>
<evidence type="ECO:0000259" key="6">
    <source>
        <dbReference type="PROSITE" id="PS51898"/>
    </source>
</evidence>
<reference evidence="7" key="1">
    <citation type="journal article" date="2016" name="Front. Microbiol.">
        <title>Genome Sequence of the Piezophilic, Mesophilic Sulfate-Reducing Bacterium Desulfovibrio indicus J2T.</title>
        <authorList>
            <person name="Cao J."/>
            <person name="Maignien L."/>
            <person name="Shao Z."/>
            <person name="Alain K."/>
            <person name="Jebbar M."/>
        </authorList>
    </citation>
    <scope>NUCLEOTIDE SEQUENCE</scope>
    <source>
        <strain evidence="7">NBRC 103626</strain>
    </source>
</reference>
<dbReference type="InterPro" id="IPR010998">
    <property type="entry name" value="Integrase_recombinase_N"/>
</dbReference>
<evidence type="ECO:0000256" key="5">
    <source>
        <dbReference type="SAM" id="MobiDB-lite"/>
    </source>
</evidence>
<dbReference type="GO" id="GO:0003677">
    <property type="term" value="F:DNA binding"/>
    <property type="evidence" value="ECO:0007669"/>
    <property type="project" value="UniProtKB-KW"/>
</dbReference>
<keyword evidence="4" id="KW-0233">DNA recombination</keyword>
<dbReference type="GO" id="GO:0006310">
    <property type="term" value="P:DNA recombination"/>
    <property type="evidence" value="ECO:0007669"/>
    <property type="project" value="UniProtKB-KW"/>
</dbReference>
<dbReference type="Proteomes" id="UP001055108">
    <property type="component" value="Unassembled WGS sequence"/>
</dbReference>
<proteinExistence type="inferred from homology"/>
<dbReference type="PANTHER" id="PTHR30349:SF41">
    <property type="entry name" value="INTEGRASE_RECOMBINASE PROTEIN MJ0367-RELATED"/>
    <property type="match status" value="1"/>
</dbReference>
<feature type="domain" description="Tyr recombinase" evidence="6">
    <location>
        <begin position="265"/>
        <end position="452"/>
    </location>
</feature>
<feature type="region of interest" description="Disordered" evidence="5">
    <location>
        <begin position="459"/>
        <end position="484"/>
    </location>
</feature>
<evidence type="ECO:0000313" key="7">
    <source>
        <dbReference type="EMBL" id="GJD78265.1"/>
    </source>
</evidence>
<accession>A0AA37HMG2</accession>
<evidence type="ECO:0000256" key="3">
    <source>
        <dbReference type="ARBA" id="ARBA00023125"/>
    </source>
</evidence>
<dbReference type="Gene3D" id="1.10.443.10">
    <property type="entry name" value="Intergrase catalytic core"/>
    <property type="match status" value="1"/>
</dbReference>
<comment type="caution">
    <text evidence="7">The sequence shown here is derived from an EMBL/GenBank/DDBJ whole genome shotgun (WGS) entry which is preliminary data.</text>
</comment>
<protein>
    <recommendedName>
        <fullName evidence="6">Tyr recombinase domain-containing protein</fullName>
    </recommendedName>
</protein>
<evidence type="ECO:0000256" key="4">
    <source>
        <dbReference type="ARBA" id="ARBA00023172"/>
    </source>
</evidence>
<evidence type="ECO:0000256" key="1">
    <source>
        <dbReference type="ARBA" id="ARBA00008857"/>
    </source>
</evidence>
<dbReference type="InterPro" id="IPR011010">
    <property type="entry name" value="DNA_brk_join_enz"/>
</dbReference>
<name>A0AA37HMG2_9HYPH</name>
<organism evidence="7 8">
    <name type="scientific">Methylobacterium gregans</name>
    <dbReference type="NCBI Taxonomy" id="374424"/>
    <lineage>
        <taxon>Bacteria</taxon>
        <taxon>Pseudomonadati</taxon>
        <taxon>Pseudomonadota</taxon>
        <taxon>Alphaproteobacteria</taxon>
        <taxon>Hyphomicrobiales</taxon>
        <taxon>Methylobacteriaceae</taxon>
        <taxon>Methylobacterium</taxon>
    </lineage>
</organism>
<dbReference type="GO" id="GO:0015074">
    <property type="term" value="P:DNA integration"/>
    <property type="evidence" value="ECO:0007669"/>
    <property type="project" value="UniProtKB-KW"/>
</dbReference>
<keyword evidence="3" id="KW-0238">DNA-binding</keyword>
<dbReference type="RefSeq" id="WP_238301979.1">
    <property type="nucleotide sequence ID" value="NZ_BPQM01000029.1"/>
</dbReference>
<dbReference type="InterPro" id="IPR013762">
    <property type="entry name" value="Integrase-like_cat_sf"/>
</dbReference>
<dbReference type="InterPro" id="IPR050090">
    <property type="entry name" value="Tyrosine_recombinase_XerCD"/>
</dbReference>
<dbReference type="EMBL" id="BPQM01000029">
    <property type="protein sequence ID" value="GJD78265.1"/>
    <property type="molecule type" value="Genomic_DNA"/>
</dbReference>
<comment type="similarity">
    <text evidence="1">Belongs to the 'phage' integrase family.</text>
</comment>
<keyword evidence="8" id="KW-1185">Reference proteome</keyword>
<dbReference type="InterPro" id="IPR002104">
    <property type="entry name" value="Integrase_catalytic"/>
</dbReference>
<evidence type="ECO:0000256" key="2">
    <source>
        <dbReference type="ARBA" id="ARBA00022908"/>
    </source>
</evidence>
<reference evidence="7" key="2">
    <citation type="submission" date="2021-08" db="EMBL/GenBank/DDBJ databases">
        <authorList>
            <person name="Tani A."/>
            <person name="Ola A."/>
            <person name="Ogura Y."/>
            <person name="Katsura K."/>
            <person name="Hayashi T."/>
        </authorList>
    </citation>
    <scope>NUCLEOTIDE SEQUENCE</scope>
    <source>
        <strain evidence="7">NBRC 103626</strain>
    </source>
</reference>
<dbReference type="AlphaFoldDB" id="A0AA37HMG2"/>
<dbReference type="PANTHER" id="PTHR30349">
    <property type="entry name" value="PHAGE INTEGRASE-RELATED"/>
    <property type="match status" value="1"/>
</dbReference>
<evidence type="ECO:0000313" key="8">
    <source>
        <dbReference type="Proteomes" id="UP001055108"/>
    </source>
</evidence>
<gene>
    <name evidence="7" type="ORF">NBEOAGPD_1479</name>
</gene>
<sequence length="484" mass="54475">MPRKPHPKNAYLELHDGYYRVTMGVPVPLRRMLGHRLKHSLGTKSLIQANVMKVPIVKLFKSRIEHAWETIGGRKRSELQEAVAWAKVMSEVGPPGGEAHDQYAGQLRERVAEIRQRGSRWITDVDEDGDTYDVEVHAPEALKEAETFSDIARGAATPIALHHDAYMKTLKIKARSLSDDTRALRILLDWCAAREIPPYLERVDVKVAVHFMDELQDFTGLSWATAAKYLGRINRYWLYLVKRTNVDRNPFEGLTLEKPATVHGEQERSFTDVEVQTLLMGDPDPGMMDVMLVAALTGARLDAVIDLRVGECADGWFTFKPQKKEVSARDVPIHPALRDLVDARVRGKAPEDDLFPEWPGPKAEDSMRERSSYFSKRFIAYRRGLGVADVVEGKRRSLVNFHSWRRWFITKMERAAVNGDLIAAIVGHKRSGLTLGRYSEGPEMEAAKAAIAKVRLPPLDGSPIQEAQPLTPRNRRKPAAATAA</sequence>
<keyword evidence="2" id="KW-0229">DNA integration</keyword>
<dbReference type="PROSITE" id="PS51898">
    <property type="entry name" value="TYR_RECOMBINASE"/>
    <property type="match status" value="1"/>
</dbReference>